<dbReference type="PANTHER" id="PTHR24320">
    <property type="entry name" value="RETINOL DEHYDROGENASE"/>
    <property type="match status" value="1"/>
</dbReference>
<dbReference type="Gene3D" id="3.40.50.720">
    <property type="entry name" value="NAD(P)-binding Rossmann-like Domain"/>
    <property type="match status" value="1"/>
</dbReference>
<comment type="caution">
    <text evidence="5">The sequence shown here is derived from an EMBL/GenBank/DDBJ whole genome shotgun (WGS) entry which is preliminary data.</text>
</comment>
<reference evidence="5 6" key="1">
    <citation type="submission" date="2019-02" db="EMBL/GenBank/DDBJ databases">
        <title>Genome sequencing of the rare red list fungi Antrodiella citrinella (Flaviporus citrinellus).</title>
        <authorList>
            <person name="Buettner E."/>
            <person name="Kellner H."/>
        </authorList>
    </citation>
    <scope>NUCLEOTIDE SEQUENCE [LARGE SCALE GENOMIC DNA]</scope>
    <source>
        <strain evidence="5 6">DSM 108506</strain>
    </source>
</reference>
<keyword evidence="2" id="KW-0521">NADP</keyword>
<evidence type="ECO:0000256" key="3">
    <source>
        <dbReference type="ARBA" id="ARBA00023002"/>
    </source>
</evidence>
<dbReference type="SUPFAM" id="SSF51735">
    <property type="entry name" value="NAD(P)-binding Rossmann-fold domains"/>
    <property type="match status" value="1"/>
</dbReference>
<dbReference type="InterPro" id="IPR036291">
    <property type="entry name" value="NAD(P)-bd_dom_sf"/>
</dbReference>
<dbReference type="PRINTS" id="PR00080">
    <property type="entry name" value="SDRFAMILY"/>
</dbReference>
<name>A0A4S4MXE9_9APHY</name>
<dbReference type="PRINTS" id="PR00081">
    <property type="entry name" value="GDHRDH"/>
</dbReference>
<dbReference type="OrthoDB" id="191139at2759"/>
<protein>
    <recommendedName>
        <fullName evidence="7">Ketoreductase (KR) domain-containing protein</fullName>
    </recommendedName>
</protein>
<keyword evidence="3" id="KW-0560">Oxidoreductase</keyword>
<evidence type="ECO:0000313" key="5">
    <source>
        <dbReference type="EMBL" id="THH31092.1"/>
    </source>
</evidence>
<evidence type="ECO:0008006" key="7">
    <source>
        <dbReference type="Google" id="ProtNLM"/>
    </source>
</evidence>
<sequence length="324" mass="36102">MAVGWNLEKDIPDLTGKVVLVTGGSAGLGFATIQHLVRHGAKIYMTARSQSRAEAAIARLKLGSVKGSVEWLVLDLSDPREAKNAAERFLEREGRLDILINNAATLAAPYEKTHDDIQDVMMINHISPFVWTETLLPLMEKTAKEEGSDVRIINVASVTVSVLPDTIRFRNRENFNDEHRGWSAKLSELKRYSRSKLATILFTKELQRRLDEQKIPIICVSVHPGTINTEGNQSVARRLGWCLGHVGSFLLNHLTTSSEQGAYNHVFAAVAPVVREQAEQYKGAFLMPPGKITKKIIAPAEDMELAKELWETTETLLKEIGVER</sequence>
<dbReference type="InterPro" id="IPR002347">
    <property type="entry name" value="SDR_fam"/>
</dbReference>
<organism evidence="5 6">
    <name type="scientific">Antrodiella citrinella</name>
    <dbReference type="NCBI Taxonomy" id="2447956"/>
    <lineage>
        <taxon>Eukaryota</taxon>
        <taxon>Fungi</taxon>
        <taxon>Dikarya</taxon>
        <taxon>Basidiomycota</taxon>
        <taxon>Agaricomycotina</taxon>
        <taxon>Agaricomycetes</taxon>
        <taxon>Polyporales</taxon>
        <taxon>Steccherinaceae</taxon>
        <taxon>Antrodiella</taxon>
    </lineage>
</organism>
<accession>A0A4S4MXE9</accession>
<dbReference type="Pfam" id="PF00106">
    <property type="entry name" value="adh_short"/>
    <property type="match status" value="1"/>
</dbReference>
<evidence type="ECO:0000313" key="6">
    <source>
        <dbReference type="Proteomes" id="UP000308730"/>
    </source>
</evidence>
<gene>
    <name evidence="5" type="ORF">EUX98_g3099</name>
</gene>
<proteinExistence type="inferred from homology"/>
<dbReference type="EMBL" id="SGPM01000058">
    <property type="protein sequence ID" value="THH31092.1"/>
    <property type="molecule type" value="Genomic_DNA"/>
</dbReference>
<dbReference type="Proteomes" id="UP000308730">
    <property type="component" value="Unassembled WGS sequence"/>
</dbReference>
<evidence type="ECO:0000256" key="4">
    <source>
        <dbReference type="RuleBase" id="RU000363"/>
    </source>
</evidence>
<dbReference type="GO" id="GO:0016491">
    <property type="term" value="F:oxidoreductase activity"/>
    <property type="evidence" value="ECO:0007669"/>
    <property type="project" value="UniProtKB-KW"/>
</dbReference>
<evidence type="ECO:0000256" key="1">
    <source>
        <dbReference type="ARBA" id="ARBA00006484"/>
    </source>
</evidence>
<comment type="similarity">
    <text evidence="1 4">Belongs to the short-chain dehydrogenases/reductases (SDR) family.</text>
</comment>
<evidence type="ECO:0000256" key="2">
    <source>
        <dbReference type="ARBA" id="ARBA00022857"/>
    </source>
</evidence>
<dbReference type="AlphaFoldDB" id="A0A4S4MXE9"/>
<dbReference type="PANTHER" id="PTHR24320:SF282">
    <property type="entry name" value="WW DOMAIN-CONTAINING OXIDOREDUCTASE"/>
    <property type="match status" value="1"/>
</dbReference>
<keyword evidence="6" id="KW-1185">Reference proteome</keyword>